<dbReference type="AlphaFoldDB" id="A0A8S4A4W6"/>
<evidence type="ECO:0000313" key="4">
    <source>
        <dbReference type="EMBL" id="CAG5135570.1"/>
    </source>
</evidence>
<feature type="repeat" description="ANK" evidence="3">
    <location>
        <begin position="69"/>
        <end position="102"/>
    </location>
</feature>
<evidence type="ECO:0000256" key="3">
    <source>
        <dbReference type="PROSITE-ProRule" id="PRU00023"/>
    </source>
</evidence>
<dbReference type="InterPro" id="IPR002110">
    <property type="entry name" value="Ankyrin_rpt"/>
</dbReference>
<keyword evidence="5" id="KW-1185">Reference proteome</keyword>
<dbReference type="PANTHER" id="PTHR24201:SF17">
    <property type="entry name" value="ANKYRIN REPEAT DOMAIN-CONTAINING PROTEIN 10-LIKE ISOFORM X1"/>
    <property type="match status" value="1"/>
</dbReference>
<dbReference type="PROSITE" id="PS50297">
    <property type="entry name" value="ANK_REP_REGION"/>
    <property type="match status" value="2"/>
</dbReference>
<proteinExistence type="predicted"/>
<dbReference type="SMART" id="SM00248">
    <property type="entry name" value="ANK"/>
    <property type="match status" value="5"/>
</dbReference>
<evidence type="ECO:0008006" key="6">
    <source>
        <dbReference type="Google" id="ProtNLM"/>
    </source>
</evidence>
<dbReference type="OrthoDB" id="5402602at2759"/>
<dbReference type="InterPro" id="IPR036770">
    <property type="entry name" value="Ankyrin_rpt-contain_sf"/>
</dbReference>
<gene>
    <name evidence="4" type="ORF">CUNI_LOCUS21128</name>
</gene>
<evidence type="ECO:0000313" key="5">
    <source>
        <dbReference type="Proteomes" id="UP000678393"/>
    </source>
</evidence>
<sequence length="399" mass="43780">MNFENQPPPLLDACSRRLLAQTPLHFACYTGDGHMLDTLIGNALLYNNNCGQAADACVSALVSEEDIINGWTPAHWAAFYGHLNCLVKLNVSSGLGFDTPSHRSNTSPLHLSAQSGSVLCLKWLLQRGSSKNRQDFMGETALHKAAKAGNFNCAVLLVDNGVSLDLKNHRGLTPADLAEQSNHTALAEQLRQVAVREDINNMTEYESNADSSDMLPGRCFLKQQGFTQAGLSGLTDLSDYIPMQLGLSKEDDSLKHSYIVMNGVEIHNSFPTDSCDMDQGDAETMTDCKGNNFVYNSSWNKKKRSFDAEDDDDFHSCKRKCYVPAAEKSHENRYGDACNNNIISSYAGVLAMNVEPPLHKTTTASPVLQQSSLMEHEASVVAQQGYDSTFMNTLSHAFH</sequence>
<dbReference type="Pfam" id="PF00023">
    <property type="entry name" value="Ank"/>
    <property type="match status" value="1"/>
</dbReference>
<keyword evidence="1" id="KW-0677">Repeat</keyword>
<evidence type="ECO:0000256" key="2">
    <source>
        <dbReference type="ARBA" id="ARBA00023043"/>
    </source>
</evidence>
<dbReference type="Pfam" id="PF12796">
    <property type="entry name" value="Ank_2"/>
    <property type="match status" value="1"/>
</dbReference>
<evidence type="ECO:0000256" key="1">
    <source>
        <dbReference type="ARBA" id="ARBA00022737"/>
    </source>
</evidence>
<dbReference type="EMBL" id="CAJHNH020008432">
    <property type="protein sequence ID" value="CAG5135570.1"/>
    <property type="molecule type" value="Genomic_DNA"/>
</dbReference>
<keyword evidence="2 3" id="KW-0040">ANK repeat</keyword>
<name>A0A8S4A4W6_9EUPU</name>
<dbReference type="Proteomes" id="UP000678393">
    <property type="component" value="Unassembled WGS sequence"/>
</dbReference>
<dbReference type="PANTHER" id="PTHR24201">
    <property type="entry name" value="ANK_REP_REGION DOMAIN-CONTAINING PROTEIN"/>
    <property type="match status" value="1"/>
</dbReference>
<accession>A0A8S4A4W6</accession>
<organism evidence="4 5">
    <name type="scientific">Candidula unifasciata</name>
    <dbReference type="NCBI Taxonomy" id="100452"/>
    <lineage>
        <taxon>Eukaryota</taxon>
        <taxon>Metazoa</taxon>
        <taxon>Spiralia</taxon>
        <taxon>Lophotrochozoa</taxon>
        <taxon>Mollusca</taxon>
        <taxon>Gastropoda</taxon>
        <taxon>Heterobranchia</taxon>
        <taxon>Euthyneura</taxon>
        <taxon>Panpulmonata</taxon>
        <taxon>Eupulmonata</taxon>
        <taxon>Stylommatophora</taxon>
        <taxon>Helicina</taxon>
        <taxon>Helicoidea</taxon>
        <taxon>Geomitridae</taxon>
        <taxon>Candidula</taxon>
    </lineage>
</organism>
<dbReference type="SUPFAM" id="SSF48403">
    <property type="entry name" value="Ankyrin repeat"/>
    <property type="match status" value="1"/>
</dbReference>
<reference evidence="4" key="1">
    <citation type="submission" date="2021-04" db="EMBL/GenBank/DDBJ databases">
        <authorList>
            <consortium name="Molecular Ecology Group"/>
        </authorList>
    </citation>
    <scope>NUCLEOTIDE SEQUENCE</scope>
</reference>
<dbReference type="PROSITE" id="PS50088">
    <property type="entry name" value="ANK_REPEAT"/>
    <property type="match status" value="3"/>
</dbReference>
<feature type="repeat" description="ANK" evidence="3">
    <location>
        <begin position="137"/>
        <end position="169"/>
    </location>
</feature>
<feature type="repeat" description="ANK" evidence="3">
    <location>
        <begin position="104"/>
        <end position="136"/>
    </location>
</feature>
<protein>
    <recommendedName>
        <fullName evidence="6">Ankyrin repeat domain-containing protein 10</fullName>
    </recommendedName>
</protein>
<comment type="caution">
    <text evidence="4">The sequence shown here is derived from an EMBL/GenBank/DDBJ whole genome shotgun (WGS) entry which is preliminary data.</text>
</comment>
<dbReference type="Gene3D" id="1.25.40.20">
    <property type="entry name" value="Ankyrin repeat-containing domain"/>
    <property type="match status" value="2"/>
</dbReference>
<dbReference type="InterPro" id="IPR050776">
    <property type="entry name" value="Ank_Repeat/CDKN_Inhibitor"/>
</dbReference>